<keyword evidence="1" id="KW-1133">Transmembrane helix</keyword>
<dbReference type="InterPro" id="IPR000160">
    <property type="entry name" value="GGDEF_dom"/>
</dbReference>
<dbReference type="SUPFAM" id="SSF141868">
    <property type="entry name" value="EAL domain-like"/>
    <property type="match status" value="1"/>
</dbReference>
<feature type="domain" description="PAC" evidence="3">
    <location>
        <begin position="420"/>
        <end position="471"/>
    </location>
</feature>
<dbReference type="CDD" id="cd00130">
    <property type="entry name" value="PAS"/>
    <property type="match status" value="1"/>
</dbReference>
<dbReference type="Pfam" id="PF00563">
    <property type="entry name" value="EAL"/>
    <property type="match status" value="1"/>
</dbReference>
<protein>
    <submittedName>
        <fullName evidence="6">EAL domain-containing protein</fullName>
    </submittedName>
</protein>
<dbReference type="Pfam" id="PF08447">
    <property type="entry name" value="PAS_3"/>
    <property type="match status" value="1"/>
</dbReference>
<dbReference type="InterPro" id="IPR035919">
    <property type="entry name" value="EAL_sf"/>
</dbReference>
<accession>A0A411YIB8</accession>
<feature type="transmembrane region" description="Helical" evidence="1">
    <location>
        <begin position="37"/>
        <end position="54"/>
    </location>
</feature>
<feature type="domain" description="GGDEF" evidence="5">
    <location>
        <begin position="503"/>
        <end position="635"/>
    </location>
</feature>
<evidence type="ECO:0000259" key="4">
    <source>
        <dbReference type="PROSITE" id="PS50883"/>
    </source>
</evidence>
<dbReference type="OrthoDB" id="23692at2"/>
<keyword evidence="1" id="KW-0812">Transmembrane</keyword>
<evidence type="ECO:0000259" key="3">
    <source>
        <dbReference type="PROSITE" id="PS50113"/>
    </source>
</evidence>
<gene>
    <name evidence="6" type="ORF">ER308_16725</name>
</gene>
<feature type="transmembrane region" description="Helical" evidence="1">
    <location>
        <begin position="161"/>
        <end position="187"/>
    </location>
</feature>
<dbReference type="PANTHER" id="PTHR44757">
    <property type="entry name" value="DIGUANYLATE CYCLASE DGCP"/>
    <property type="match status" value="1"/>
</dbReference>
<evidence type="ECO:0000313" key="7">
    <source>
        <dbReference type="Proteomes" id="UP000291469"/>
    </source>
</evidence>
<sequence>MKAPRAATAESFSRLLKGVLGLGQHRPGDLVGVVRTLFFRFAVLNMAFVVTMLLGSEAPTALRLAGLASMLVVLGWWVRGRRRGRMPVSGLAIEAPALAVVAIGTGDPAMTLGLMYVALNFRAMYGSTRAAAALGVSYLLSHLVAVAVAEAAGTAGPATTLLSPVVLTQVPGFALTVVVMRVLVAIADRRDREQRAQEILTETGVTFTGAQRAGDVLEAAQRGAAALASRDRPRGAAVALHEDRGLTVRAASDPALVGLVLDPTAGGANTDLGAANGPRRVEADAVRVLGLPWDAALVAPLSNGSSGGMLLAETGDQGLEVPLASLAAQTTLALDRVRATAGVAASEALFSSLAARASDVSRVIAADATILYESEAVRHVLGHEPQELVGRSGFELIHPDDRPRAEQLLPTLFENPDRPVTTQLRMRHADGSWRHVEGALRNLLDDPAVGGIVINYRDVTERHRLEEQLREQALHDGLTGLPNRNLFTDRVGHALARQGREGDHVGLLFLDVDDFKTLNDGLGHAAGDEVLRTVSQRLQATARASDTCARLGGDEFAVVVDPVADEVELHQIGQRTLDALSEPVRLNGTDAPVGVSVGVVLSRGHESVDEFLAHADLAMYRAKDAGKGRVEPFHLDFSTTAQQRLQLRTELESGSPTGEFLPYYQPIVELQTGRTVGAEVLVRWEHPHQGVLEAEHFLPLAESARLMTSIGREVLSRACAESAAWLTPEGSPSTLSLNISASELRAQYLDGLLQTLLRDTGRCPSELQIELNSSTRPDDLTAARPTLQRLASLGMKLVVDDFPAGPNALHALRYLPVSGVKLSRQVIDDLDGEPSASPLAAGLLRLAETMGLEVVATGVERPTQAERLRQLGCHRAQGFHFGEPQPAAALADRLTTRPTVPSRPAAGLLLSRVS</sequence>
<dbReference type="EMBL" id="CP036402">
    <property type="protein sequence ID" value="QBI21055.1"/>
    <property type="molecule type" value="Genomic_DNA"/>
</dbReference>
<keyword evidence="1" id="KW-0472">Membrane</keyword>
<dbReference type="PROSITE" id="PS50113">
    <property type="entry name" value="PAC"/>
    <property type="match status" value="1"/>
</dbReference>
<feature type="domain" description="PAS" evidence="2">
    <location>
        <begin position="346"/>
        <end position="416"/>
    </location>
</feature>
<dbReference type="InterPro" id="IPR052155">
    <property type="entry name" value="Biofilm_reg_signaling"/>
</dbReference>
<dbReference type="Gene3D" id="3.20.20.450">
    <property type="entry name" value="EAL domain"/>
    <property type="match status" value="1"/>
</dbReference>
<dbReference type="RefSeq" id="WP_131156048.1">
    <property type="nucleotide sequence ID" value="NZ_CP036402.1"/>
</dbReference>
<dbReference type="PANTHER" id="PTHR44757:SF2">
    <property type="entry name" value="BIOFILM ARCHITECTURE MAINTENANCE PROTEIN MBAA"/>
    <property type="match status" value="1"/>
</dbReference>
<dbReference type="Proteomes" id="UP000291469">
    <property type="component" value="Chromosome"/>
</dbReference>
<proteinExistence type="predicted"/>
<dbReference type="InterPro" id="IPR013655">
    <property type="entry name" value="PAS_fold_3"/>
</dbReference>
<dbReference type="InterPro" id="IPR029787">
    <property type="entry name" value="Nucleotide_cyclase"/>
</dbReference>
<dbReference type="InterPro" id="IPR000014">
    <property type="entry name" value="PAS"/>
</dbReference>
<evidence type="ECO:0000256" key="1">
    <source>
        <dbReference type="SAM" id="Phobius"/>
    </source>
</evidence>
<dbReference type="AlphaFoldDB" id="A0A411YIB8"/>
<dbReference type="PROSITE" id="PS50887">
    <property type="entry name" value="GGDEF"/>
    <property type="match status" value="1"/>
</dbReference>
<dbReference type="SUPFAM" id="SSF55073">
    <property type="entry name" value="Nucleotide cyclase"/>
    <property type="match status" value="1"/>
</dbReference>
<dbReference type="CDD" id="cd01949">
    <property type="entry name" value="GGDEF"/>
    <property type="match status" value="1"/>
</dbReference>
<dbReference type="NCBIfam" id="TIGR00229">
    <property type="entry name" value="sensory_box"/>
    <property type="match status" value="1"/>
</dbReference>
<name>A0A411YIB8_9ACTN</name>
<evidence type="ECO:0000259" key="5">
    <source>
        <dbReference type="PROSITE" id="PS50887"/>
    </source>
</evidence>
<evidence type="ECO:0000259" key="2">
    <source>
        <dbReference type="PROSITE" id="PS50112"/>
    </source>
</evidence>
<dbReference type="SUPFAM" id="SSF55785">
    <property type="entry name" value="PYP-like sensor domain (PAS domain)"/>
    <property type="match status" value="1"/>
</dbReference>
<dbReference type="InterPro" id="IPR001633">
    <property type="entry name" value="EAL_dom"/>
</dbReference>
<feature type="transmembrane region" description="Helical" evidence="1">
    <location>
        <begin position="131"/>
        <end position="149"/>
    </location>
</feature>
<dbReference type="PROSITE" id="PS50112">
    <property type="entry name" value="PAS"/>
    <property type="match status" value="1"/>
</dbReference>
<dbReference type="CDD" id="cd01948">
    <property type="entry name" value="EAL"/>
    <property type="match status" value="1"/>
</dbReference>
<feature type="transmembrane region" description="Helical" evidence="1">
    <location>
        <begin position="98"/>
        <end position="119"/>
    </location>
</feature>
<dbReference type="KEGG" id="erz:ER308_16725"/>
<dbReference type="InterPro" id="IPR043128">
    <property type="entry name" value="Rev_trsase/Diguanyl_cyclase"/>
</dbReference>
<feature type="transmembrane region" description="Helical" evidence="1">
    <location>
        <begin position="61"/>
        <end position="78"/>
    </location>
</feature>
<dbReference type="NCBIfam" id="TIGR00254">
    <property type="entry name" value="GGDEF"/>
    <property type="match status" value="1"/>
</dbReference>
<dbReference type="PROSITE" id="PS50883">
    <property type="entry name" value="EAL"/>
    <property type="match status" value="1"/>
</dbReference>
<organism evidence="6 7">
    <name type="scientific">Egibacter rhizosphaerae</name>
    <dbReference type="NCBI Taxonomy" id="1670831"/>
    <lineage>
        <taxon>Bacteria</taxon>
        <taxon>Bacillati</taxon>
        <taxon>Actinomycetota</taxon>
        <taxon>Nitriliruptoria</taxon>
        <taxon>Egibacterales</taxon>
        <taxon>Egibacteraceae</taxon>
        <taxon>Egibacter</taxon>
    </lineage>
</organism>
<dbReference type="Gene3D" id="3.30.450.20">
    <property type="entry name" value="PAS domain"/>
    <property type="match status" value="1"/>
</dbReference>
<dbReference type="SMART" id="SM00091">
    <property type="entry name" value="PAS"/>
    <property type="match status" value="1"/>
</dbReference>
<keyword evidence="7" id="KW-1185">Reference proteome</keyword>
<feature type="domain" description="EAL" evidence="4">
    <location>
        <begin position="644"/>
        <end position="898"/>
    </location>
</feature>
<dbReference type="SMART" id="SM00267">
    <property type="entry name" value="GGDEF"/>
    <property type="match status" value="1"/>
</dbReference>
<evidence type="ECO:0000313" key="6">
    <source>
        <dbReference type="EMBL" id="QBI21055.1"/>
    </source>
</evidence>
<dbReference type="Gene3D" id="3.30.70.270">
    <property type="match status" value="1"/>
</dbReference>
<dbReference type="InterPro" id="IPR035965">
    <property type="entry name" value="PAS-like_dom_sf"/>
</dbReference>
<dbReference type="Pfam" id="PF00990">
    <property type="entry name" value="GGDEF"/>
    <property type="match status" value="1"/>
</dbReference>
<reference evidence="6 7" key="1">
    <citation type="submission" date="2019-01" db="EMBL/GenBank/DDBJ databases">
        <title>Egibacter rhizosphaerae EGI 80759T.</title>
        <authorList>
            <person name="Chen D.-D."/>
            <person name="Tian Y."/>
            <person name="Jiao J.-Y."/>
            <person name="Zhang X.-T."/>
            <person name="Zhang Y.-G."/>
            <person name="Zhang Y."/>
            <person name="Xiao M."/>
            <person name="Shu W.-S."/>
            <person name="Li W.-J."/>
        </authorList>
    </citation>
    <scope>NUCLEOTIDE SEQUENCE [LARGE SCALE GENOMIC DNA]</scope>
    <source>
        <strain evidence="6 7">EGI 80759</strain>
    </source>
</reference>
<dbReference type="SMART" id="SM00052">
    <property type="entry name" value="EAL"/>
    <property type="match status" value="1"/>
</dbReference>
<dbReference type="InterPro" id="IPR000700">
    <property type="entry name" value="PAS-assoc_C"/>
</dbReference>